<organism evidence="2">
    <name type="scientific">Rhizophora mucronata</name>
    <name type="common">Asiatic mangrove</name>
    <dbReference type="NCBI Taxonomy" id="61149"/>
    <lineage>
        <taxon>Eukaryota</taxon>
        <taxon>Viridiplantae</taxon>
        <taxon>Streptophyta</taxon>
        <taxon>Embryophyta</taxon>
        <taxon>Tracheophyta</taxon>
        <taxon>Spermatophyta</taxon>
        <taxon>Magnoliopsida</taxon>
        <taxon>eudicotyledons</taxon>
        <taxon>Gunneridae</taxon>
        <taxon>Pentapetalae</taxon>
        <taxon>rosids</taxon>
        <taxon>fabids</taxon>
        <taxon>Malpighiales</taxon>
        <taxon>Rhizophoraceae</taxon>
        <taxon>Rhizophora</taxon>
    </lineage>
</organism>
<keyword evidence="1" id="KW-0732">Signal</keyword>
<dbReference type="AlphaFoldDB" id="A0A2P2J4F4"/>
<feature type="chain" id="PRO_5015142805" evidence="1">
    <location>
        <begin position="19"/>
        <end position="49"/>
    </location>
</feature>
<reference evidence="2" key="1">
    <citation type="submission" date="2018-02" db="EMBL/GenBank/DDBJ databases">
        <title>Rhizophora mucronata_Transcriptome.</title>
        <authorList>
            <person name="Meera S.P."/>
            <person name="Sreeshan A."/>
            <person name="Augustine A."/>
        </authorList>
    </citation>
    <scope>NUCLEOTIDE SEQUENCE</scope>
    <source>
        <tissue evidence="2">Leaf</tissue>
    </source>
</reference>
<evidence type="ECO:0000256" key="1">
    <source>
        <dbReference type="SAM" id="SignalP"/>
    </source>
</evidence>
<evidence type="ECO:0000313" key="2">
    <source>
        <dbReference type="EMBL" id="MBW88358.1"/>
    </source>
</evidence>
<proteinExistence type="predicted"/>
<accession>A0A2P2J4F4</accession>
<feature type="signal peptide" evidence="1">
    <location>
        <begin position="1"/>
        <end position="18"/>
    </location>
</feature>
<sequence length="49" mass="5797">MQAIFLCLFLCFSVSSYSFHSFALECSGRCYFWDLQLHNTEENCISKEF</sequence>
<name>A0A2P2J4F4_RHIMU</name>
<dbReference type="EMBL" id="GGEC01007875">
    <property type="protein sequence ID" value="MBW88358.1"/>
    <property type="molecule type" value="Transcribed_RNA"/>
</dbReference>
<protein>
    <submittedName>
        <fullName evidence="2">Uncharacterized protein</fullName>
    </submittedName>
</protein>